<accession>A0A239K1N1</accession>
<dbReference type="EMBL" id="FZOT01000014">
    <property type="protein sequence ID" value="SNT11930.1"/>
    <property type="molecule type" value="Genomic_DNA"/>
</dbReference>
<dbReference type="OrthoDB" id="101857at2"/>
<sequence>MRRAAQLIEQADGLRSLSQWAGALALYREAVSLAPAAATLHHNMALCLHALGQHTQALENSRVALSHNRGLWQSRVVAGRSLKALGQPDAAWEEFAQVLRDSPQAGMAAMDLADLAMNEFGDPLQAAALAQPWLSHAEHGRDAQLTTLLSALYDRDFSAAELVARIKVFAQRELVLDTLPAPASPPACRKPGRLRIGLLSPLFCASPVYFLTIAGWRRMAAEADIIVFDRGTRHDWATEEFRRVAHGWQPVAHLGAAQLAQVLLAADLDVLYDLGGWMDPVGLQALSVKPARRQYKWVGGQSATTGLHCFDGWIGDEWQSPTSLQHLYTEPLLNLPGGYASYTPPPYLPKSAKRKDPSPVIFANPAKLSRAFLRMLAGRPGRKCFVHRQYRHARVRARIEAVLGPGEVEYVCPASHQEALEAVNAHAVMLDTFPYSGGLTAREAVALGTRVKGSVGELFCERHTAWVASTKSRVVYPEDNRA</sequence>
<dbReference type="Gene3D" id="1.25.40.10">
    <property type="entry name" value="Tetratricopeptide repeat domain"/>
    <property type="match status" value="1"/>
</dbReference>
<dbReference type="GO" id="GO:0016757">
    <property type="term" value="F:glycosyltransferase activity"/>
    <property type="evidence" value="ECO:0007669"/>
    <property type="project" value="UniProtKB-KW"/>
</dbReference>
<evidence type="ECO:0000256" key="3">
    <source>
        <dbReference type="ARBA" id="ARBA00022679"/>
    </source>
</evidence>
<comment type="pathway">
    <text evidence="1">Protein modification; protein glycosylation.</text>
</comment>
<dbReference type="Gene3D" id="3.40.50.2000">
    <property type="entry name" value="Glycogen Phosphorylase B"/>
    <property type="match status" value="1"/>
</dbReference>
<gene>
    <name evidence="4" type="ORF">SAMN06265795_11491</name>
</gene>
<protein>
    <submittedName>
        <fullName evidence="4">Predicted O-linked N-acetylglucosamine transferase, SPINDLY family</fullName>
    </submittedName>
</protein>
<dbReference type="PANTHER" id="PTHR44835">
    <property type="entry name" value="UDP-N-ACETYLGLUCOSAMINE--PEPTIDE N-ACETYLGLUCOSAMINYLTRANSFERASE SPINDLY-RELATED"/>
    <property type="match status" value="1"/>
</dbReference>
<name>A0A239K1N1_9BURK</name>
<dbReference type="Gene3D" id="3.40.50.11380">
    <property type="match status" value="1"/>
</dbReference>
<dbReference type="InterPro" id="IPR051939">
    <property type="entry name" value="Glycosyltr_41/O-GlcNAc_trsf"/>
</dbReference>
<keyword evidence="2" id="KW-0328">Glycosyltransferase</keyword>
<dbReference type="RefSeq" id="WP_089400711.1">
    <property type="nucleotide sequence ID" value="NZ_FZOT01000014.1"/>
</dbReference>
<evidence type="ECO:0000256" key="2">
    <source>
        <dbReference type="ARBA" id="ARBA00022676"/>
    </source>
</evidence>
<keyword evidence="5" id="KW-1185">Reference proteome</keyword>
<dbReference type="InterPro" id="IPR011990">
    <property type="entry name" value="TPR-like_helical_dom_sf"/>
</dbReference>
<proteinExistence type="predicted"/>
<evidence type="ECO:0000256" key="1">
    <source>
        <dbReference type="ARBA" id="ARBA00004922"/>
    </source>
</evidence>
<evidence type="ECO:0000313" key="5">
    <source>
        <dbReference type="Proteomes" id="UP000198284"/>
    </source>
</evidence>
<evidence type="ECO:0000313" key="4">
    <source>
        <dbReference type="EMBL" id="SNT11930.1"/>
    </source>
</evidence>
<keyword evidence="3 4" id="KW-0808">Transferase</keyword>
<reference evidence="4 5" key="1">
    <citation type="submission" date="2017-06" db="EMBL/GenBank/DDBJ databases">
        <authorList>
            <person name="Kim H.J."/>
            <person name="Triplett B.A."/>
        </authorList>
    </citation>
    <scope>NUCLEOTIDE SEQUENCE [LARGE SCALE GENOMIC DNA]</scope>
    <source>
        <strain evidence="4 5">U15</strain>
    </source>
</reference>
<dbReference type="Proteomes" id="UP000198284">
    <property type="component" value="Unassembled WGS sequence"/>
</dbReference>
<organism evidence="4 5">
    <name type="scientific">Noviherbaspirillum humi</name>
    <dbReference type="NCBI Taxonomy" id="1688639"/>
    <lineage>
        <taxon>Bacteria</taxon>
        <taxon>Pseudomonadati</taxon>
        <taxon>Pseudomonadota</taxon>
        <taxon>Betaproteobacteria</taxon>
        <taxon>Burkholderiales</taxon>
        <taxon>Oxalobacteraceae</taxon>
        <taxon>Noviherbaspirillum</taxon>
    </lineage>
</organism>
<dbReference type="PANTHER" id="PTHR44835:SF1">
    <property type="entry name" value="PROTEIN O-GLCNAC TRANSFERASE"/>
    <property type="match status" value="1"/>
</dbReference>
<dbReference type="SUPFAM" id="SSF48452">
    <property type="entry name" value="TPR-like"/>
    <property type="match status" value="1"/>
</dbReference>
<dbReference type="AlphaFoldDB" id="A0A239K1N1"/>